<dbReference type="GO" id="GO:0016791">
    <property type="term" value="F:phosphatase activity"/>
    <property type="evidence" value="ECO:0007669"/>
    <property type="project" value="TreeGrafter"/>
</dbReference>
<feature type="signal peptide" evidence="3">
    <location>
        <begin position="1"/>
        <end position="16"/>
    </location>
</feature>
<evidence type="ECO:0000313" key="5">
    <source>
        <dbReference type="Proteomes" id="UP000614601"/>
    </source>
</evidence>
<dbReference type="Gene3D" id="3.40.50.1240">
    <property type="entry name" value="Phosphoglycerate mutase-like"/>
    <property type="match status" value="1"/>
</dbReference>
<accession>A0A811LLT8</accession>
<dbReference type="CDD" id="cd07061">
    <property type="entry name" value="HP_HAP_like"/>
    <property type="match status" value="1"/>
</dbReference>
<dbReference type="SUPFAM" id="SSF53254">
    <property type="entry name" value="Phosphoglycerate mutase-like"/>
    <property type="match status" value="1"/>
</dbReference>
<dbReference type="PANTHER" id="PTHR11567">
    <property type="entry name" value="ACID PHOSPHATASE-RELATED"/>
    <property type="match status" value="1"/>
</dbReference>
<evidence type="ECO:0000313" key="4">
    <source>
        <dbReference type="EMBL" id="CAD5229069.1"/>
    </source>
</evidence>
<keyword evidence="2" id="KW-1133">Transmembrane helix</keyword>
<comment type="similarity">
    <text evidence="1">Belongs to the histidine acid phosphatase family.</text>
</comment>
<dbReference type="InterPro" id="IPR050645">
    <property type="entry name" value="Histidine_acid_phosphatase"/>
</dbReference>
<keyword evidence="5" id="KW-1185">Reference proteome</keyword>
<dbReference type="AlphaFoldDB" id="A0A811LLT8"/>
<keyword evidence="2" id="KW-0812">Transmembrane</keyword>
<name>A0A811LLT8_9BILA</name>
<dbReference type="Proteomes" id="UP000783686">
    <property type="component" value="Unassembled WGS sequence"/>
</dbReference>
<dbReference type="InterPro" id="IPR000560">
    <property type="entry name" value="His_Pase_clade-2"/>
</dbReference>
<dbReference type="PANTHER" id="PTHR11567:SF171">
    <property type="entry name" value="ACID PHOSPHATASE FAMILY"/>
    <property type="match status" value="1"/>
</dbReference>
<proteinExistence type="inferred from homology"/>
<evidence type="ECO:0000256" key="3">
    <source>
        <dbReference type="SAM" id="SignalP"/>
    </source>
</evidence>
<evidence type="ECO:0000256" key="2">
    <source>
        <dbReference type="SAM" id="Phobius"/>
    </source>
</evidence>
<dbReference type="OrthoDB" id="10257284at2759"/>
<evidence type="ECO:0000256" key="1">
    <source>
        <dbReference type="ARBA" id="ARBA00005375"/>
    </source>
</evidence>
<keyword evidence="2" id="KW-0472">Membrane</keyword>
<evidence type="ECO:0008006" key="6">
    <source>
        <dbReference type="Google" id="ProtNLM"/>
    </source>
</evidence>
<dbReference type="InterPro" id="IPR029033">
    <property type="entry name" value="His_PPase_superfam"/>
</dbReference>
<keyword evidence="3" id="KW-0732">Signal</keyword>
<comment type="caution">
    <text evidence="4">The sequence shown here is derived from an EMBL/GenBank/DDBJ whole genome shotgun (WGS) entry which is preliminary data.</text>
</comment>
<feature type="chain" id="PRO_5036408519" description="Acid phosphatase" evidence="3">
    <location>
        <begin position="17"/>
        <end position="416"/>
    </location>
</feature>
<dbReference type="Pfam" id="PF00328">
    <property type="entry name" value="His_Phos_2"/>
    <property type="match status" value="1"/>
</dbReference>
<dbReference type="EMBL" id="CAJFDH010000006">
    <property type="protein sequence ID" value="CAD5229069.1"/>
    <property type="molecule type" value="Genomic_DNA"/>
</dbReference>
<reference evidence="4" key="1">
    <citation type="submission" date="2020-09" db="EMBL/GenBank/DDBJ databases">
        <authorList>
            <person name="Kikuchi T."/>
        </authorList>
    </citation>
    <scope>NUCLEOTIDE SEQUENCE</scope>
    <source>
        <strain evidence="4">SH1</strain>
    </source>
</reference>
<gene>
    <name evidence="4" type="ORF">BOKJ2_LOCUS13128</name>
</gene>
<sequence>MVSLILLCLCFSVVNSELIASQIFNRHGQRFPTTFVHFPTEGDVKEDKTYEPGELTEKGINQEYQLGLNLRQYYGGLLGNVYRPSELRVFAGNDNRTITSAQLLLAGLFPPKTSQVWNDKLLWQPIPVHTQPILDQVSFGALDYCPDFKKTLVNSTENLKFLDSIRPMIEELQNLTGINITDLDVLQKVTDAIITRNDIPELVPLPDWADESLVSYWEKKRNEFHRRFVTSMKDSTGGWHFNQLISQFDAILNNSTKHKFIVYSGHDTNIMTLGIYLNISIINQELQPVSSYLAFDLSKEGKQKIIRAFLHNKLNGSRVHLNITGCPEPCIYSEFKRLGQPMDTLKFTSICLGQDITIGDDQTVLYGIISSLLIVVTILLGAVMILLFMSRRTWKKRYHRLAKEERRPLLHQQNQA</sequence>
<feature type="transmembrane region" description="Helical" evidence="2">
    <location>
        <begin position="364"/>
        <end position="389"/>
    </location>
</feature>
<organism evidence="4 5">
    <name type="scientific">Bursaphelenchus okinawaensis</name>
    <dbReference type="NCBI Taxonomy" id="465554"/>
    <lineage>
        <taxon>Eukaryota</taxon>
        <taxon>Metazoa</taxon>
        <taxon>Ecdysozoa</taxon>
        <taxon>Nematoda</taxon>
        <taxon>Chromadorea</taxon>
        <taxon>Rhabditida</taxon>
        <taxon>Tylenchina</taxon>
        <taxon>Tylenchomorpha</taxon>
        <taxon>Aphelenchoidea</taxon>
        <taxon>Aphelenchoididae</taxon>
        <taxon>Bursaphelenchus</taxon>
    </lineage>
</organism>
<dbReference type="EMBL" id="CAJFCW020000006">
    <property type="protein sequence ID" value="CAG9125679.1"/>
    <property type="molecule type" value="Genomic_DNA"/>
</dbReference>
<dbReference type="Proteomes" id="UP000614601">
    <property type="component" value="Unassembled WGS sequence"/>
</dbReference>
<protein>
    <recommendedName>
        <fullName evidence="6">Acid phosphatase</fullName>
    </recommendedName>
</protein>